<keyword evidence="3" id="KW-1185">Reference proteome</keyword>
<evidence type="ECO:0000256" key="1">
    <source>
        <dbReference type="SAM" id="MobiDB-lite"/>
    </source>
</evidence>
<organism evidence="2 3">
    <name type="scientific">Candidatus Accumulibacter phosphatis</name>
    <dbReference type="NCBI Taxonomy" id="327160"/>
    <lineage>
        <taxon>Bacteria</taxon>
        <taxon>Pseudomonadati</taxon>
        <taxon>Pseudomonadota</taxon>
        <taxon>Betaproteobacteria</taxon>
        <taxon>Candidatus Accumulibacter</taxon>
    </lineage>
</organism>
<evidence type="ECO:0000313" key="3">
    <source>
        <dbReference type="Proteomes" id="UP000749010"/>
    </source>
</evidence>
<proteinExistence type="predicted"/>
<evidence type="ECO:0000313" key="2">
    <source>
        <dbReference type="EMBL" id="NMQ30015.1"/>
    </source>
</evidence>
<dbReference type="Proteomes" id="UP000749010">
    <property type="component" value="Unassembled WGS sequence"/>
</dbReference>
<reference evidence="2 3" key="1">
    <citation type="submission" date="2019-03" db="EMBL/GenBank/DDBJ databases">
        <title>Metabolic reconstructions from genomes of highly enriched 'Candidatus Accumulibacter' and 'Candidatus Competibacter' bioreactor populations.</title>
        <authorList>
            <person name="Annavajhala M.K."/>
            <person name="Welles L."/>
            <person name="Abbas B."/>
            <person name="Sorokin D."/>
            <person name="Park H."/>
            <person name="Van Loosdrecht M."/>
            <person name="Chandran K."/>
        </authorList>
    </citation>
    <scope>NUCLEOTIDE SEQUENCE [LARGE SCALE GENOMIC DNA]</scope>
    <source>
        <strain evidence="2 3">SBR_S</strain>
    </source>
</reference>
<feature type="region of interest" description="Disordered" evidence="1">
    <location>
        <begin position="55"/>
        <end position="83"/>
    </location>
</feature>
<evidence type="ECO:0008006" key="4">
    <source>
        <dbReference type="Google" id="ProtNLM"/>
    </source>
</evidence>
<sequence>MKQAQALLDDGQTVPSAAAELGIKSDTLSKAVRAGRLHVAAAKGRCALVASTKSERSALDSSAPDGGLGPATWKPGWRRAWVG</sequence>
<comment type="caution">
    <text evidence="2">The sequence shown here is derived from an EMBL/GenBank/DDBJ whole genome shotgun (WGS) entry which is preliminary data.</text>
</comment>
<gene>
    <name evidence="2" type="ORF">E4Q23_21000</name>
</gene>
<dbReference type="EMBL" id="SPMY01000091">
    <property type="protein sequence ID" value="NMQ30015.1"/>
    <property type="molecule type" value="Genomic_DNA"/>
</dbReference>
<name>A0ABX1U0Q2_9PROT</name>
<protein>
    <recommendedName>
        <fullName evidence="4">Helix-turn-helix domain-containing protein</fullName>
    </recommendedName>
</protein>
<accession>A0ABX1U0Q2</accession>